<evidence type="ECO:0000256" key="3">
    <source>
        <dbReference type="PIRSR" id="PIRSR005902-1"/>
    </source>
</evidence>
<keyword evidence="1 3" id="KW-0479">Metal-binding</keyword>
<reference evidence="4 5" key="1">
    <citation type="submission" date="2017-09" db="EMBL/GenBank/DDBJ databases">
        <title>Depth-based differentiation of microbial function through sediment-hosted aquifers and enrichment of novel symbionts in the deep terrestrial subsurface.</title>
        <authorList>
            <person name="Probst A.J."/>
            <person name="Ladd B."/>
            <person name="Jarett J.K."/>
            <person name="Geller-Mcgrath D.E."/>
            <person name="Sieber C.M."/>
            <person name="Emerson J.B."/>
            <person name="Anantharaman K."/>
            <person name="Thomas B.C."/>
            <person name="Malmstrom R."/>
            <person name="Stieglmeier M."/>
            <person name="Klingl A."/>
            <person name="Woyke T."/>
            <person name="Ryan C.M."/>
            <person name="Banfield J.F."/>
        </authorList>
    </citation>
    <scope>NUCLEOTIDE SEQUENCE [LARGE SCALE GENOMIC DNA]</scope>
    <source>
        <strain evidence="4">CG22_combo_CG10-13_8_21_14_all_39_12</strain>
    </source>
</reference>
<dbReference type="PANTHER" id="PTHR46124">
    <property type="entry name" value="D-AMINOACYL-TRNA DEACYLASE"/>
    <property type="match status" value="1"/>
</dbReference>
<dbReference type="PROSITE" id="PS01091">
    <property type="entry name" value="TATD_3"/>
    <property type="match status" value="1"/>
</dbReference>
<dbReference type="InterPro" id="IPR015991">
    <property type="entry name" value="TatD/YcfH-like"/>
</dbReference>
<dbReference type="Proteomes" id="UP000228495">
    <property type="component" value="Unassembled WGS sequence"/>
</dbReference>
<dbReference type="GO" id="GO:0004536">
    <property type="term" value="F:DNA nuclease activity"/>
    <property type="evidence" value="ECO:0007669"/>
    <property type="project" value="InterPro"/>
</dbReference>
<feature type="binding site" evidence="3">
    <location>
        <position position="210"/>
    </location>
    <ligand>
        <name>a divalent metal cation</name>
        <dbReference type="ChEBI" id="CHEBI:60240"/>
        <label>1</label>
    </ligand>
</feature>
<dbReference type="PROSITE" id="PS01090">
    <property type="entry name" value="TATD_2"/>
    <property type="match status" value="1"/>
</dbReference>
<feature type="binding site" evidence="3">
    <location>
        <position position="136"/>
    </location>
    <ligand>
        <name>a divalent metal cation</name>
        <dbReference type="ChEBI" id="CHEBI:60240"/>
        <label>2</label>
    </ligand>
</feature>
<feature type="binding site" evidence="3">
    <location>
        <position position="6"/>
    </location>
    <ligand>
        <name>a divalent metal cation</name>
        <dbReference type="ChEBI" id="CHEBI:60240"/>
        <label>1</label>
    </ligand>
</feature>
<protein>
    <submittedName>
        <fullName evidence="4">Hydrolase TatD</fullName>
    </submittedName>
</protein>
<dbReference type="AlphaFoldDB" id="A0A2H0BI14"/>
<keyword evidence="2 4" id="KW-0378">Hydrolase</keyword>
<dbReference type="PIRSF" id="PIRSF005902">
    <property type="entry name" value="DNase_TatD"/>
    <property type="match status" value="1"/>
</dbReference>
<dbReference type="InterPro" id="IPR032466">
    <property type="entry name" value="Metal_Hydrolase"/>
</dbReference>
<dbReference type="PANTHER" id="PTHR46124:SF2">
    <property type="entry name" value="D-AMINOACYL-TRNA DEACYLASE"/>
    <property type="match status" value="1"/>
</dbReference>
<evidence type="ECO:0000256" key="2">
    <source>
        <dbReference type="ARBA" id="ARBA00022801"/>
    </source>
</evidence>
<evidence type="ECO:0000313" key="4">
    <source>
        <dbReference type="EMBL" id="PIP56650.1"/>
    </source>
</evidence>
<comment type="caution">
    <text evidence="4">The sequence shown here is derived from an EMBL/GenBank/DDBJ whole genome shotgun (WGS) entry which is preliminary data.</text>
</comment>
<dbReference type="GO" id="GO:0046872">
    <property type="term" value="F:metal ion binding"/>
    <property type="evidence" value="ECO:0007669"/>
    <property type="project" value="UniProtKB-KW"/>
</dbReference>
<dbReference type="NCBIfam" id="TIGR00010">
    <property type="entry name" value="YchF/TatD family DNA exonuclease"/>
    <property type="match status" value="1"/>
</dbReference>
<feature type="binding site" evidence="3">
    <location>
        <position position="91"/>
    </location>
    <ligand>
        <name>a divalent metal cation</name>
        <dbReference type="ChEBI" id="CHEBI:60240"/>
        <label>1</label>
    </ligand>
</feature>
<name>A0A2H0BI14_UNCKA</name>
<sequence>MMIDTHAHLYFNSYDTDRDEVINRTLSKLDMVINIGIDEKTSKQAVDLSQDYDGFYAAVGLHPEDVSSQMSVDISWVSTLCQHQKVVAIGEIGLDYHERSEVGSKELEDGVKKKQKEIFKAQIENAIENNLPIIVHSRDAFEDTMAILLEYKGHITGVWHSFTEGYEKMQQVINMGFYVGINGIVTYNSAQELQLAVARVDLSHIVLETDSPFLPPQLNRGERNEPSMVELVADKVAQLQNREAYDVVSATDTNAYKVFGIERPRL</sequence>
<organism evidence="4 5">
    <name type="scientific">candidate division WWE3 bacterium CG22_combo_CG10-13_8_21_14_all_39_12</name>
    <dbReference type="NCBI Taxonomy" id="1975094"/>
    <lineage>
        <taxon>Bacteria</taxon>
        <taxon>Katanobacteria</taxon>
    </lineage>
</organism>
<dbReference type="SUPFAM" id="SSF51556">
    <property type="entry name" value="Metallo-dependent hydrolases"/>
    <property type="match status" value="1"/>
</dbReference>
<evidence type="ECO:0000313" key="5">
    <source>
        <dbReference type="Proteomes" id="UP000228495"/>
    </source>
</evidence>
<dbReference type="InterPro" id="IPR001130">
    <property type="entry name" value="TatD-like"/>
</dbReference>
<dbReference type="GO" id="GO:0016788">
    <property type="term" value="F:hydrolase activity, acting on ester bonds"/>
    <property type="evidence" value="ECO:0007669"/>
    <property type="project" value="InterPro"/>
</dbReference>
<dbReference type="Pfam" id="PF01026">
    <property type="entry name" value="TatD_DNase"/>
    <property type="match status" value="1"/>
</dbReference>
<accession>A0A2H0BI14</accession>
<dbReference type="EMBL" id="PCSU01000030">
    <property type="protein sequence ID" value="PIP56650.1"/>
    <property type="molecule type" value="Genomic_DNA"/>
</dbReference>
<proteinExistence type="predicted"/>
<evidence type="ECO:0000256" key="1">
    <source>
        <dbReference type="ARBA" id="ARBA00022723"/>
    </source>
</evidence>
<dbReference type="InterPro" id="IPR018228">
    <property type="entry name" value="DNase_TatD-rel_CS"/>
</dbReference>
<gene>
    <name evidence="4" type="ORF">COX05_02030</name>
</gene>
<feature type="binding site" evidence="3">
    <location>
        <position position="8"/>
    </location>
    <ligand>
        <name>a divalent metal cation</name>
        <dbReference type="ChEBI" id="CHEBI:60240"/>
        <label>1</label>
    </ligand>
</feature>
<dbReference type="Gene3D" id="3.20.20.140">
    <property type="entry name" value="Metal-dependent hydrolases"/>
    <property type="match status" value="1"/>
</dbReference>
<dbReference type="CDD" id="cd01310">
    <property type="entry name" value="TatD_DNAse"/>
    <property type="match status" value="1"/>
</dbReference>
<feature type="binding site" evidence="3">
    <location>
        <position position="160"/>
    </location>
    <ligand>
        <name>a divalent metal cation</name>
        <dbReference type="ChEBI" id="CHEBI:60240"/>
        <label>2</label>
    </ligand>
</feature>
<dbReference type="FunFam" id="3.20.20.140:FF:000005">
    <property type="entry name" value="TatD family hydrolase"/>
    <property type="match status" value="1"/>
</dbReference>